<name>A0A553RC15_9TELE</name>
<dbReference type="OrthoDB" id="6262482at2759"/>
<feature type="non-terminal residue" evidence="4">
    <location>
        <position position="1"/>
    </location>
</feature>
<dbReference type="STRING" id="623744.A0A553RC15"/>
<evidence type="ECO:0000256" key="2">
    <source>
        <dbReference type="ARBA" id="ARBA00023180"/>
    </source>
</evidence>
<dbReference type="InterPro" id="IPR050780">
    <property type="entry name" value="Mucin_vWF_Thrombospondin_sf"/>
</dbReference>
<dbReference type="InterPro" id="IPR001846">
    <property type="entry name" value="VWF_type-D"/>
</dbReference>
<keyword evidence="5" id="KW-1185">Reference proteome</keyword>
<dbReference type="Pfam" id="PF00094">
    <property type="entry name" value="VWD"/>
    <property type="match status" value="1"/>
</dbReference>
<proteinExistence type="predicted"/>
<dbReference type="Proteomes" id="UP000316079">
    <property type="component" value="Unassembled WGS sequence"/>
</dbReference>
<evidence type="ECO:0000313" key="4">
    <source>
        <dbReference type="EMBL" id="TRY99720.1"/>
    </source>
</evidence>
<accession>A0A553RC15</accession>
<protein>
    <recommendedName>
        <fullName evidence="3">VWFD domain-containing protein</fullName>
    </recommendedName>
</protein>
<comment type="caution">
    <text evidence="4">The sequence shown here is derived from an EMBL/GenBank/DDBJ whole genome shotgun (WGS) entry which is preliminary data.</text>
</comment>
<gene>
    <name evidence="4" type="ORF">DNTS_016535</name>
</gene>
<dbReference type="EMBL" id="SRMA01025046">
    <property type="protein sequence ID" value="TRY99720.1"/>
    <property type="molecule type" value="Genomic_DNA"/>
</dbReference>
<dbReference type="GO" id="GO:0031012">
    <property type="term" value="C:extracellular matrix"/>
    <property type="evidence" value="ECO:0007669"/>
    <property type="project" value="TreeGrafter"/>
</dbReference>
<evidence type="ECO:0000259" key="3">
    <source>
        <dbReference type="PROSITE" id="PS51233"/>
    </source>
</evidence>
<feature type="domain" description="VWFD" evidence="3">
    <location>
        <begin position="1"/>
        <end position="93"/>
    </location>
</feature>
<dbReference type="PROSITE" id="PS51233">
    <property type="entry name" value="VWFD"/>
    <property type="match status" value="1"/>
</dbReference>
<dbReference type="PANTHER" id="PTHR11339:SF373">
    <property type="entry name" value="VWFD DOMAIN-CONTAINING PROTEIN"/>
    <property type="match status" value="1"/>
</dbReference>
<reference evidence="4 5" key="1">
    <citation type="journal article" date="2019" name="Sci. Data">
        <title>Hybrid genome assembly and annotation of Danionella translucida.</title>
        <authorList>
            <person name="Kadobianskyi M."/>
            <person name="Schulze L."/>
            <person name="Schuelke M."/>
            <person name="Judkewitz B."/>
        </authorList>
    </citation>
    <scope>NUCLEOTIDE SEQUENCE [LARGE SCALE GENOMIC DNA]</scope>
    <source>
        <strain evidence="4 5">Bolton</strain>
    </source>
</reference>
<dbReference type="PANTHER" id="PTHR11339">
    <property type="entry name" value="EXTRACELLULAR MATRIX GLYCOPROTEIN RELATED"/>
    <property type="match status" value="1"/>
</dbReference>
<dbReference type="AlphaFoldDB" id="A0A553RC15"/>
<dbReference type="GO" id="GO:0005615">
    <property type="term" value="C:extracellular space"/>
    <property type="evidence" value="ECO:0007669"/>
    <property type="project" value="TreeGrafter"/>
</dbReference>
<evidence type="ECO:0000313" key="5">
    <source>
        <dbReference type="Proteomes" id="UP000316079"/>
    </source>
</evidence>
<evidence type="ECO:0000256" key="1">
    <source>
        <dbReference type="ARBA" id="ARBA00023157"/>
    </source>
</evidence>
<keyword evidence="2" id="KW-0325">Glycoprotein</keyword>
<keyword evidence="1" id="KW-1015">Disulfide bond</keyword>
<organism evidence="4 5">
    <name type="scientific">Danionella cerebrum</name>
    <dbReference type="NCBI Taxonomy" id="2873325"/>
    <lineage>
        <taxon>Eukaryota</taxon>
        <taxon>Metazoa</taxon>
        <taxon>Chordata</taxon>
        <taxon>Craniata</taxon>
        <taxon>Vertebrata</taxon>
        <taxon>Euteleostomi</taxon>
        <taxon>Actinopterygii</taxon>
        <taxon>Neopterygii</taxon>
        <taxon>Teleostei</taxon>
        <taxon>Ostariophysi</taxon>
        <taxon>Cypriniformes</taxon>
        <taxon>Danionidae</taxon>
        <taxon>Danioninae</taxon>
        <taxon>Danionella</taxon>
    </lineage>
</organism>
<sequence length="124" mass="14031">LSVPYASSSVFAGYELGFFRLWSEEFGFSIRVDPSHNIEITLDKRHMNRTCGLCGNYNYLPEDEYRTQEGFLTEDPYDFANSWVMKGAEEACQRILPPSQGCNSTGELAKVCHNLITHLAVDVL</sequence>